<sequence length="128" mass="14821">MLDFGVFRATDEAIRIPQGAATMEMIPSVRLDETFSCLANGYRRQILLAVLLGPTEGIDWMVRDLNGSRKHPQQLRTELYHIHLPKLDTAGYIYWNRETWALERGPRFHEIEPMLQLLLDNTDQLPSD</sequence>
<gene>
    <name evidence="1" type="ORF">ACFQJC_04520</name>
</gene>
<dbReference type="AlphaFoldDB" id="A0ABD5ZCQ2"/>
<keyword evidence="2" id="KW-1185">Reference proteome</keyword>
<evidence type="ECO:0000313" key="2">
    <source>
        <dbReference type="Proteomes" id="UP001596481"/>
    </source>
</evidence>
<name>A0ABD5ZCQ2_9EURY</name>
<protein>
    <submittedName>
        <fullName evidence="1">ArsR family transcriptional regulator</fullName>
    </submittedName>
</protein>
<organism evidence="1 2">
    <name type="scientific">Haloferax namakaokahaiae</name>
    <dbReference type="NCBI Taxonomy" id="1748331"/>
    <lineage>
        <taxon>Archaea</taxon>
        <taxon>Methanobacteriati</taxon>
        <taxon>Methanobacteriota</taxon>
        <taxon>Stenosarchaea group</taxon>
        <taxon>Halobacteria</taxon>
        <taxon>Halobacteriales</taxon>
        <taxon>Haloferacaceae</taxon>
        <taxon>Haloferax</taxon>
    </lineage>
</organism>
<evidence type="ECO:0000313" key="1">
    <source>
        <dbReference type="EMBL" id="MFC7202767.1"/>
    </source>
</evidence>
<accession>A0ABD5ZCQ2</accession>
<dbReference type="Proteomes" id="UP001596481">
    <property type="component" value="Unassembled WGS sequence"/>
</dbReference>
<dbReference type="RefSeq" id="WP_390222057.1">
    <property type="nucleotide sequence ID" value="NZ_JBHTAA010000001.1"/>
</dbReference>
<reference evidence="1 2" key="1">
    <citation type="journal article" date="2019" name="Int. J. Syst. Evol. Microbiol.">
        <title>The Global Catalogue of Microorganisms (GCM) 10K type strain sequencing project: providing services to taxonomists for standard genome sequencing and annotation.</title>
        <authorList>
            <consortium name="The Broad Institute Genomics Platform"/>
            <consortium name="The Broad Institute Genome Sequencing Center for Infectious Disease"/>
            <person name="Wu L."/>
            <person name="Ma J."/>
        </authorList>
    </citation>
    <scope>NUCLEOTIDE SEQUENCE [LARGE SCALE GENOMIC DNA]</scope>
    <source>
        <strain evidence="1 2">DSM 29988</strain>
    </source>
</reference>
<proteinExistence type="predicted"/>
<comment type="caution">
    <text evidence="1">The sequence shown here is derived from an EMBL/GenBank/DDBJ whole genome shotgun (WGS) entry which is preliminary data.</text>
</comment>
<dbReference type="EMBL" id="JBHTAA010000001">
    <property type="protein sequence ID" value="MFC7202767.1"/>
    <property type="molecule type" value="Genomic_DNA"/>
</dbReference>